<accession>A0A0M3IRV6</accession>
<sequence>MHTTMTTNHRLRTTIAIVVRRMVLVISYVDESEEEEEQLIEQTDITPNEVIPTHELPVRFVDHYERFIRIVHASTQLNFNAIARNIAVCSPFLLLHV</sequence>
<proteinExistence type="predicted"/>
<organism evidence="1 2">
    <name type="scientific">Ascaris lumbricoides</name>
    <name type="common">Giant roundworm</name>
    <dbReference type="NCBI Taxonomy" id="6252"/>
    <lineage>
        <taxon>Eukaryota</taxon>
        <taxon>Metazoa</taxon>
        <taxon>Ecdysozoa</taxon>
        <taxon>Nematoda</taxon>
        <taxon>Chromadorea</taxon>
        <taxon>Rhabditida</taxon>
        <taxon>Spirurina</taxon>
        <taxon>Ascaridomorpha</taxon>
        <taxon>Ascaridoidea</taxon>
        <taxon>Ascarididae</taxon>
        <taxon>Ascaris</taxon>
    </lineage>
</organism>
<evidence type="ECO:0000313" key="1">
    <source>
        <dbReference type="Proteomes" id="UP000036681"/>
    </source>
</evidence>
<name>A0A0M3IRV6_ASCLU</name>
<dbReference type="Proteomes" id="UP000036681">
    <property type="component" value="Unplaced"/>
</dbReference>
<reference evidence="2" key="1">
    <citation type="submission" date="2017-02" db="UniProtKB">
        <authorList>
            <consortium name="WormBaseParasite"/>
        </authorList>
    </citation>
    <scope>IDENTIFICATION</scope>
</reference>
<dbReference type="AlphaFoldDB" id="A0A0M3IRV6"/>
<keyword evidence="1" id="KW-1185">Reference proteome</keyword>
<dbReference type="WBParaSite" id="ALUE_0002148401-mRNA-1">
    <property type="protein sequence ID" value="ALUE_0002148401-mRNA-1"/>
    <property type="gene ID" value="ALUE_0002148401"/>
</dbReference>
<protein>
    <submittedName>
        <fullName evidence="2">Uncharacterized protein</fullName>
    </submittedName>
</protein>
<evidence type="ECO:0000313" key="2">
    <source>
        <dbReference type="WBParaSite" id="ALUE_0002148401-mRNA-1"/>
    </source>
</evidence>